<protein>
    <submittedName>
        <fullName evidence="14">M48 family metallopeptidase</fullName>
    </submittedName>
</protein>
<name>A0A508A4J0_9ACTO</name>
<reference evidence="14 15" key="1">
    <citation type="submission" date="2019-06" db="EMBL/GenBank/DDBJ databases">
        <title>Draft genome sequence of Actinomyces johnsonii CCUG 34287T.</title>
        <authorList>
            <person name="Salva-Serra F."/>
            <person name="Cardew S."/>
            <person name="Moore E."/>
        </authorList>
    </citation>
    <scope>NUCLEOTIDE SEQUENCE [LARGE SCALE GENOMIC DNA]</scope>
    <source>
        <strain evidence="14 15">CCUG 34287</strain>
    </source>
</reference>
<evidence type="ECO:0000256" key="2">
    <source>
        <dbReference type="ARBA" id="ARBA00022670"/>
    </source>
</evidence>
<keyword evidence="1" id="KW-1003">Cell membrane</keyword>
<feature type="compositionally biased region" description="Polar residues" evidence="11">
    <location>
        <begin position="305"/>
        <end position="314"/>
    </location>
</feature>
<evidence type="ECO:0000259" key="13">
    <source>
        <dbReference type="Pfam" id="PF01435"/>
    </source>
</evidence>
<keyword evidence="7 12" id="KW-1133">Transmembrane helix</keyword>
<organism evidence="14 15">
    <name type="scientific">Actinomyces johnsonii</name>
    <dbReference type="NCBI Taxonomy" id="544581"/>
    <lineage>
        <taxon>Bacteria</taxon>
        <taxon>Bacillati</taxon>
        <taxon>Actinomycetota</taxon>
        <taxon>Actinomycetes</taxon>
        <taxon>Actinomycetales</taxon>
        <taxon>Actinomycetaceae</taxon>
        <taxon>Actinomyces</taxon>
    </lineage>
</organism>
<evidence type="ECO:0000256" key="1">
    <source>
        <dbReference type="ARBA" id="ARBA00022475"/>
    </source>
</evidence>
<keyword evidence="4" id="KW-0479">Metal-binding</keyword>
<evidence type="ECO:0000256" key="7">
    <source>
        <dbReference type="ARBA" id="ARBA00022989"/>
    </source>
</evidence>
<comment type="similarity">
    <text evidence="10">Belongs to the peptidase M48 family.</text>
</comment>
<evidence type="ECO:0000256" key="8">
    <source>
        <dbReference type="ARBA" id="ARBA00023049"/>
    </source>
</evidence>
<dbReference type="GO" id="GO:0046872">
    <property type="term" value="F:metal ion binding"/>
    <property type="evidence" value="ECO:0007669"/>
    <property type="project" value="UniProtKB-KW"/>
</dbReference>
<dbReference type="AlphaFoldDB" id="A0A508A4J0"/>
<dbReference type="InterPro" id="IPR050083">
    <property type="entry name" value="HtpX_protease"/>
</dbReference>
<evidence type="ECO:0000313" key="14">
    <source>
        <dbReference type="EMBL" id="TQD44850.1"/>
    </source>
</evidence>
<keyword evidence="6 10" id="KW-0862">Zinc</keyword>
<dbReference type="EMBL" id="VICB01000003">
    <property type="protein sequence ID" value="TQD44850.1"/>
    <property type="molecule type" value="Genomic_DNA"/>
</dbReference>
<feature type="region of interest" description="Disordered" evidence="11">
    <location>
        <begin position="291"/>
        <end position="314"/>
    </location>
</feature>
<keyword evidence="9 12" id="KW-0472">Membrane</keyword>
<evidence type="ECO:0000256" key="12">
    <source>
        <dbReference type="SAM" id="Phobius"/>
    </source>
</evidence>
<feature type="domain" description="Peptidase M48" evidence="13">
    <location>
        <begin position="111"/>
        <end position="186"/>
    </location>
</feature>
<dbReference type="RefSeq" id="WP_141423634.1">
    <property type="nucleotide sequence ID" value="NZ_JASPFB010000001.1"/>
</dbReference>
<dbReference type="PANTHER" id="PTHR43221">
    <property type="entry name" value="PROTEASE HTPX"/>
    <property type="match status" value="1"/>
</dbReference>
<comment type="cofactor">
    <cofactor evidence="10">
        <name>Zn(2+)</name>
        <dbReference type="ChEBI" id="CHEBI:29105"/>
    </cofactor>
    <text evidence="10">Binds 1 zinc ion per subunit.</text>
</comment>
<feature type="region of interest" description="Disordered" evidence="11">
    <location>
        <begin position="356"/>
        <end position="420"/>
    </location>
</feature>
<keyword evidence="2 10" id="KW-0645">Protease</keyword>
<evidence type="ECO:0000256" key="9">
    <source>
        <dbReference type="ARBA" id="ARBA00023136"/>
    </source>
</evidence>
<keyword evidence="8 10" id="KW-0482">Metalloprotease</keyword>
<evidence type="ECO:0000256" key="6">
    <source>
        <dbReference type="ARBA" id="ARBA00022833"/>
    </source>
</evidence>
<dbReference type="Proteomes" id="UP000319010">
    <property type="component" value="Unassembled WGS sequence"/>
</dbReference>
<feature type="transmembrane region" description="Helical" evidence="12">
    <location>
        <begin position="67"/>
        <end position="86"/>
    </location>
</feature>
<dbReference type="GO" id="GO:0004222">
    <property type="term" value="F:metalloendopeptidase activity"/>
    <property type="evidence" value="ECO:0007669"/>
    <property type="project" value="InterPro"/>
</dbReference>
<dbReference type="InterPro" id="IPR001915">
    <property type="entry name" value="Peptidase_M48"/>
</dbReference>
<evidence type="ECO:0000256" key="4">
    <source>
        <dbReference type="ARBA" id="ARBA00022723"/>
    </source>
</evidence>
<comment type="caution">
    <text evidence="14">The sequence shown here is derived from an EMBL/GenBank/DDBJ whole genome shotgun (WGS) entry which is preliminary data.</text>
</comment>
<dbReference type="PANTHER" id="PTHR43221:SF2">
    <property type="entry name" value="PROTEASE HTPX HOMOLOG"/>
    <property type="match status" value="1"/>
</dbReference>
<evidence type="ECO:0000256" key="11">
    <source>
        <dbReference type="SAM" id="MobiDB-lite"/>
    </source>
</evidence>
<evidence type="ECO:0000313" key="15">
    <source>
        <dbReference type="Proteomes" id="UP000319010"/>
    </source>
</evidence>
<feature type="transmembrane region" description="Helical" evidence="12">
    <location>
        <begin position="24"/>
        <end position="47"/>
    </location>
</feature>
<dbReference type="GO" id="GO:0006508">
    <property type="term" value="P:proteolysis"/>
    <property type="evidence" value="ECO:0007669"/>
    <property type="project" value="UniProtKB-KW"/>
</dbReference>
<dbReference type="Gene3D" id="3.30.2010.10">
    <property type="entry name" value="Metalloproteases ('zincins'), catalytic domain"/>
    <property type="match status" value="1"/>
</dbReference>
<evidence type="ECO:0000256" key="10">
    <source>
        <dbReference type="RuleBase" id="RU003983"/>
    </source>
</evidence>
<accession>A0A508A4J0</accession>
<dbReference type="Pfam" id="PF01435">
    <property type="entry name" value="Peptidase_M48"/>
    <property type="match status" value="2"/>
</dbReference>
<evidence type="ECO:0000256" key="5">
    <source>
        <dbReference type="ARBA" id="ARBA00022801"/>
    </source>
</evidence>
<dbReference type="CDD" id="cd07325">
    <property type="entry name" value="M48_Ste24p_like"/>
    <property type="match status" value="1"/>
</dbReference>
<keyword evidence="3 12" id="KW-0812">Transmembrane</keyword>
<keyword evidence="5 10" id="KW-0378">Hydrolase</keyword>
<proteinExistence type="inferred from homology"/>
<evidence type="ECO:0000256" key="3">
    <source>
        <dbReference type="ARBA" id="ARBA00022692"/>
    </source>
</evidence>
<feature type="domain" description="Peptidase M48" evidence="13">
    <location>
        <begin position="189"/>
        <end position="282"/>
    </location>
</feature>
<sequence length="420" mass="45373">MFNGATVHGIAGIRGLRHPAEIPLLIAAVVTTALGYIGWFGLVTWLVTVPEPTGLSAEIREQILGGGTISEAILAIPLIPLLVWIIRALTYAQLRASSVQMSPTQFPEGYRMVVEAAREFGLRRVPDAYVVLGNGQINAFASGHGFRRFVAVYSDLFEIGGQARDPEALRFIIGHEVGHLAAGHVSYFRLILSQLAGYVPFLGQALSRAQEYTADNHGYANEPQGVPGAMGVLSGGKYLGAEVNTHALADRATREKGFWLHMTNWLSSHPINTWRAHALRDRSRPGRIMIRPPESTAWFPPSAPTGYQRSGSWPTPEQMLSVLDSTTTSVPSEEQFGRYPGVSYKIPRNELRWASPVPVKAEPGERTSFEDGQSAPSATGPMHPEPYGHSPSAGQEEGLIGGSNTAPFDPPDPESAHSGA</sequence>
<gene>
    <name evidence="14" type="ORF">FK256_02155</name>
</gene>